<dbReference type="SUPFAM" id="SSF100950">
    <property type="entry name" value="NagB/RpiA/CoA transferase-like"/>
    <property type="match status" value="1"/>
</dbReference>
<gene>
    <name evidence="5" type="ORF">N8I77_012454</name>
</gene>
<dbReference type="PROSITE" id="PS51462">
    <property type="entry name" value="NUDIX"/>
    <property type="match status" value="1"/>
</dbReference>
<dbReference type="InterPro" id="IPR037171">
    <property type="entry name" value="NagB/RpiA_transferase-like"/>
</dbReference>
<dbReference type="GO" id="GO:0019509">
    <property type="term" value="P:L-methionine salvage from methylthioadenosine"/>
    <property type="evidence" value="ECO:0007669"/>
    <property type="project" value="TreeGrafter"/>
</dbReference>
<feature type="domain" description="Nudix hydrolase" evidence="4">
    <location>
        <begin position="60"/>
        <end position="214"/>
    </location>
</feature>
<accession>A0AAD9S3L1</accession>
<organism evidence="5 6">
    <name type="scientific">Phomopsis amygdali</name>
    <name type="common">Fusicoccum amygdali</name>
    <dbReference type="NCBI Taxonomy" id="1214568"/>
    <lineage>
        <taxon>Eukaryota</taxon>
        <taxon>Fungi</taxon>
        <taxon>Dikarya</taxon>
        <taxon>Ascomycota</taxon>
        <taxon>Pezizomycotina</taxon>
        <taxon>Sordariomycetes</taxon>
        <taxon>Sordariomycetidae</taxon>
        <taxon>Diaporthales</taxon>
        <taxon>Diaporthaceae</taxon>
        <taxon>Diaporthe</taxon>
    </lineage>
</organism>
<dbReference type="Gene3D" id="3.90.79.10">
    <property type="entry name" value="Nucleoside Triphosphate Pyrophosphohydrolase"/>
    <property type="match status" value="1"/>
</dbReference>
<dbReference type="PANTHER" id="PTHR43475">
    <property type="entry name" value="METHYLTHIORIBOSE-1-PHOSPHATE ISOMERASE"/>
    <property type="match status" value="1"/>
</dbReference>
<evidence type="ECO:0000313" key="5">
    <source>
        <dbReference type="EMBL" id="KAK2597685.1"/>
    </source>
</evidence>
<dbReference type="Gene3D" id="3.40.50.10470">
    <property type="entry name" value="Translation initiation factor eif-2b, domain 2"/>
    <property type="match status" value="1"/>
</dbReference>
<dbReference type="CDD" id="cd18872">
    <property type="entry name" value="NUDIX_eIF-2B"/>
    <property type="match status" value="1"/>
</dbReference>
<dbReference type="AlphaFoldDB" id="A0AAD9S3L1"/>
<sequence>MTLHLPLCTILRSPLSCRRSCTGPARRIQASLHGIHRSLGVARSHSTMASAGDGGKPALQKRSVVSSFLYKFVDEDGERKAKVALFKRSGQVRTYQHRWAVVSGSIDPEDPSPQAAAWREIREETTLTPSSLELMRQGKSYVLPDESIGREWTIYPFAFRLKDASEGGKGEKGIQLDWEHDTWAWYDPFEVEDSENFGAVPRLAESLRRVWFEKDLGLEAGAVLTNGLERLKNDHQSGARQLAGIGLEILREIVFKMDTHQPPEQWWTRVRFASWHIWKNGRESMGAAVLSALLSALSGIEARIQRLEDKSVLRWRDAAVEELDRVIASRQDTARAISTTFSSFIKEHIASKLGQARPIKVLTVSESSTITCALREVIANTGISLDLRILESRPLFEGVSLASELSKSVPSSQFSTDEATNEPGQPRKDPIPKLQLTLYTDASSALASDDVDVVLIGADRIAESGAVSNKTGSLPAILSAKHVSPKAKIVIVSETEKVATPGAAAAHVVENNDPAQLMHAWTAGFNSERIRSAAGTIPSVAGGATVQDAYHPHHGVDEVNSDVVDVRVRNVFFEWIPPELVDIYITERGQLTVADIAKHSKTLGTEEERFFRDI</sequence>
<evidence type="ECO:0000259" key="4">
    <source>
        <dbReference type="PROSITE" id="PS51462"/>
    </source>
</evidence>
<evidence type="ECO:0000256" key="3">
    <source>
        <dbReference type="SAM" id="MobiDB-lite"/>
    </source>
</evidence>
<dbReference type="PANTHER" id="PTHR43475:SF3">
    <property type="entry name" value="TRANSLATION INITIATION FACTOR EIF-2B SUBUNIT FAMILY PROTEIN (AFU_ORTHOLOGUE AFUA_2G14290)"/>
    <property type="match status" value="1"/>
</dbReference>
<protein>
    <recommendedName>
        <fullName evidence="4">Nudix hydrolase domain-containing protein</fullName>
    </recommendedName>
</protein>
<reference evidence="5" key="1">
    <citation type="submission" date="2023-06" db="EMBL/GenBank/DDBJ databases">
        <authorList>
            <person name="Noh H."/>
        </authorList>
    </citation>
    <scope>NUCLEOTIDE SEQUENCE</scope>
    <source>
        <strain evidence="5">DUCC20226</strain>
    </source>
</reference>
<evidence type="ECO:0000313" key="6">
    <source>
        <dbReference type="Proteomes" id="UP001265746"/>
    </source>
</evidence>
<keyword evidence="6" id="KW-1185">Reference proteome</keyword>
<dbReference type="InterPro" id="IPR000086">
    <property type="entry name" value="NUDIX_hydrolase_dom"/>
</dbReference>
<evidence type="ECO:0000256" key="2">
    <source>
        <dbReference type="RuleBase" id="RU003814"/>
    </source>
</evidence>
<dbReference type="SUPFAM" id="SSF55811">
    <property type="entry name" value="Nudix"/>
    <property type="match status" value="1"/>
</dbReference>
<comment type="similarity">
    <text evidence="1 2">Belongs to the eIF-2B alpha/beta/delta subunits family.</text>
</comment>
<dbReference type="Pfam" id="PF00293">
    <property type="entry name" value="NUDIX"/>
    <property type="match status" value="1"/>
</dbReference>
<dbReference type="Proteomes" id="UP001265746">
    <property type="component" value="Unassembled WGS sequence"/>
</dbReference>
<proteinExistence type="inferred from homology"/>
<dbReference type="GO" id="GO:0046523">
    <property type="term" value="F:S-methyl-5-thioribose-1-phosphate isomerase activity"/>
    <property type="evidence" value="ECO:0007669"/>
    <property type="project" value="TreeGrafter"/>
</dbReference>
<dbReference type="Pfam" id="PF01008">
    <property type="entry name" value="IF-2B"/>
    <property type="match status" value="1"/>
</dbReference>
<name>A0AAD9S3L1_PHOAM</name>
<dbReference type="InterPro" id="IPR015797">
    <property type="entry name" value="NUDIX_hydrolase-like_dom_sf"/>
</dbReference>
<feature type="region of interest" description="Disordered" evidence="3">
    <location>
        <begin position="410"/>
        <end position="431"/>
    </location>
</feature>
<comment type="caution">
    <text evidence="5">The sequence shown here is derived from an EMBL/GenBank/DDBJ whole genome shotgun (WGS) entry which is preliminary data.</text>
</comment>
<dbReference type="InterPro" id="IPR042529">
    <property type="entry name" value="IF_2B-like_C"/>
</dbReference>
<dbReference type="InterPro" id="IPR000649">
    <property type="entry name" value="IF-2B-related"/>
</dbReference>
<evidence type="ECO:0000256" key="1">
    <source>
        <dbReference type="ARBA" id="ARBA00007251"/>
    </source>
</evidence>
<dbReference type="EMBL" id="JAUJFL010000009">
    <property type="protein sequence ID" value="KAK2597685.1"/>
    <property type="molecule type" value="Genomic_DNA"/>
</dbReference>